<evidence type="ECO:0000259" key="2">
    <source>
        <dbReference type="Pfam" id="PF11141"/>
    </source>
</evidence>
<dbReference type="Pfam" id="PF11141">
    <property type="entry name" value="DUF2914"/>
    <property type="match status" value="1"/>
</dbReference>
<sequence length="192" mass="21560">MRKNVLVGYTVYKKKKNRAVLALVAIIVLVVAALWLLAINPEQKSTEPAKVETKNKMKKASPVAFVLPKSQKIVEEKKSEQKMSVAEDQILVKVTCRGIENNLPVERSEEFSPGQRVYFYNQIMIKNPPATITHNWINPAGQAIASVPLYIVNQPADTWSYITLPPESAGDWQIKIIIEDTVVEQVTFTAKN</sequence>
<evidence type="ECO:0000256" key="1">
    <source>
        <dbReference type="SAM" id="Phobius"/>
    </source>
</evidence>
<feature type="domain" description="DUF2914" evidence="2">
    <location>
        <begin position="130"/>
        <end position="189"/>
    </location>
</feature>
<proteinExistence type="predicted"/>
<keyword evidence="1" id="KW-0812">Transmembrane</keyword>
<dbReference type="Proteomes" id="UP000176938">
    <property type="component" value="Unassembled WGS sequence"/>
</dbReference>
<dbReference type="EMBL" id="METP01000040">
    <property type="protein sequence ID" value="OGC05523.1"/>
    <property type="molecule type" value="Genomic_DNA"/>
</dbReference>
<accession>A0A1F4RDI7</accession>
<reference evidence="3 4" key="1">
    <citation type="journal article" date="2016" name="Nat. Commun.">
        <title>Thousands of microbial genomes shed light on interconnected biogeochemical processes in an aquifer system.</title>
        <authorList>
            <person name="Anantharaman K."/>
            <person name="Brown C.T."/>
            <person name="Hug L.A."/>
            <person name="Sharon I."/>
            <person name="Castelle C.J."/>
            <person name="Probst A.J."/>
            <person name="Thomas B.C."/>
            <person name="Singh A."/>
            <person name="Wilkins M.J."/>
            <person name="Karaoz U."/>
            <person name="Brodie E.L."/>
            <person name="Williams K.H."/>
            <person name="Hubbard S.S."/>
            <person name="Banfield J.F."/>
        </authorList>
    </citation>
    <scope>NUCLEOTIDE SEQUENCE [LARGE SCALE GENOMIC DNA]</scope>
</reference>
<name>A0A1F4RDI7_UNCSA</name>
<protein>
    <recommendedName>
        <fullName evidence="2">DUF2914 domain-containing protein</fullName>
    </recommendedName>
</protein>
<feature type="transmembrane region" description="Helical" evidence="1">
    <location>
        <begin position="20"/>
        <end position="38"/>
    </location>
</feature>
<keyword evidence="1" id="KW-0472">Membrane</keyword>
<dbReference type="InterPro" id="IPR022606">
    <property type="entry name" value="DUF2914"/>
</dbReference>
<evidence type="ECO:0000313" key="3">
    <source>
        <dbReference type="EMBL" id="OGC05523.1"/>
    </source>
</evidence>
<evidence type="ECO:0000313" key="4">
    <source>
        <dbReference type="Proteomes" id="UP000176938"/>
    </source>
</evidence>
<keyword evidence="1" id="KW-1133">Transmembrane helix</keyword>
<organism evidence="3 4">
    <name type="scientific">candidate division WOR-1 bacterium RIFCSPLOWO2_02_FULL_46_20</name>
    <dbReference type="NCBI Taxonomy" id="1802567"/>
    <lineage>
        <taxon>Bacteria</taxon>
        <taxon>Bacillati</taxon>
        <taxon>Saganbacteria</taxon>
    </lineage>
</organism>
<comment type="caution">
    <text evidence="3">The sequence shown here is derived from an EMBL/GenBank/DDBJ whole genome shotgun (WGS) entry which is preliminary data.</text>
</comment>
<gene>
    <name evidence="3" type="ORF">A3H38_06045</name>
</gene>
<dbReference type="AlphaFoldDB" id="A0A1F4RDI7"/>